<dbReference type="PANTHER" id="PTHR37614:SF2">
    <property type="entry name" value="OS02G0121400 PROTEIN"/>
    <property type="match status" value="1"/>
</dbReference>
<reference evidence="2 3" key="1">
    <citation type="submission" date="2024-01" db="EMBL/GenBank/DDBJ databases">
        <authorList>
            <person name="Waweru B."/>
        </authorList>
    </citation>
    <scope>NUCLEOTIDE SEQUENCE [LARGE SCALE GENOMIC DNA]</scope>
</reference>
<gene>
    <name evidence="2" type="ORF">DCAF_LOCUS18860</name>
</gene>
<comment type="caution">
    <text evidence="2">The sequence shown here is derived from an EMBL/GenBank/DDBJ whole genome shotgun (WGS) entry which is preliminary data.</text>
</comment>
<keyword evidence="3" id="KW-1185">Reference proteome</keyword>
<evidence type="ECO:0000313" key="3">
    <source>
        <dbReference type="Proteomes" id="UP001314170"/>
    </source>
</evidence>
<proteinExistence type="predicted"/>
<evidence type="ECO:0008006" key="4">
    <source>
        <dbReference type="Google" id="ProtNLM"/>
    </source>
</evidence>
<evidence type="ECO:0000313" key="2">
    <source>
        <dbReference type="EMBL" id="CAK7346189.1"/>
    </source>
</evidence>
<dbReference type="AlphaFoldDB" id="A0AAV1S8E7"/>
<evidence type="ECO:0000256" key="1">
    <source>
        <dbReference type="SAM" id="MobiDB-lite"/>
    </source>
</evidence>
<dbReference type="PANTHER" id="PTHR37614">
    <property type="entry name" value="OS02G0121400 PROTEIN"/>
    <property type="match status" value="1"/>
</dbReference>
<feature type="region of interest" description="Disordered" evidence="1">
    <location>
        <begin position="105"/>
        <end position="136"/>
    </location>
</feature>
<dbReference type="Proteomes" id="UP001314170">
    <property type="component" value="Unassembled WGS sequence"/>
</dbReference>
<accession>A0AAV1S8E7</accession>
<organism evidence="2 3">
    <name type="scientific">Dovyalis caffra</name>
    <dbReference type="NCBI Taxonomy" id="77055"/>
    <lineage>
        <taxon>Eukaryota</taxon>
        <taxon>Viridiplantae</taxon>
        <taxon>Streptophyta</taxon>
        <taxon>Embryophyta</taxon>
        <taxon>Tracheophyta</taxon>
        <taxon>Spermatophyta</taxon>
        <taxon>Magnoliopsida</taxon>
        <taxon>eudicotyledons</taxon>
        <taxon>Gunneridae</taxon>
        <taxon>Pentapetalae</taxon>
        <taxon>rosids</taxon>
        <taxon>fabids</taxon>
        <taxon>Malpighiales</taxon>
        <taxon>Salicaceae</taxon>
        <taxon>Flacourtieae</taxon>
        <taxon>Dovyalis</taxon>
    </lineage>
</organism>
<protein>
    <recommendedName>
        <fullName evidence="4">BZIP domain-containing protein</fullName>
    </recommendedName>
</protein>
<name>A0AAV1S8E7_9ROSI</name>
<sequence length="368" mass="40743">MAFKRDYCSLSEEFGDFEIEVAEILLDFPRLIPLSNYGSGLPFTWGGKRRRSAEANLGPRRAVHSLPTSLSPSPSPILYGPVGPAITTSPATAAASEPERPITVKAEPATSPATPLSFPPSESDERPKRLKRRVSTKKRKENLLKIISQITESNELLRGEIQKVTQYYEQLKATNSLWKARKQELSMGVIKREDQLNLRQMDLGQATVQCPPAVVDQAHVPLLMPGITVYQQQQQPFIMDRNAKSQEMASNYATPYGQRVSLFQSATTSTSDNMAPPRIPDLTLTIGAPVWMDSKQLIVDDKTAVVKRAVADNKAITVKSLNNGIVDNKVITVKSVNKAIAAQARRRRMLICKNKGSNSSSKLRFSLR</sequence>
<dbReference type="EMBL" id="CAWUPB010001173">
    <property type="protein sequence ID" value="CAK7346189.1"/>
    <property type="molecule type" value="Genomic_DNA"/>
</dbReference>